<keyword evidence="3" id="KW-1185">Reference proteome</keyword>
<feature type="transmembrane region" description="Helical" evidence="1">
    <location>
        <begin position="478"/>
        <end position="499"/>
    </location>
</feature>
<organism evidence="2 3">
    <name type="scientific">Bellilinea caldifistulae</name>
    <dbReference type="NCBI Taxonomy" id="360411"/>
    <lineage>
        <taxon>Bacteria</taxon>
        <taxon>Bacillati</taxon>
        <taxon>Chloroflexota</taxon>
        <taxon>Anaerolineae</taxon>
        <taxon>Anaerolineales</taxon>
        <taxon>Anaerolineaceae</taxon>
        <taxon>Bellilinea</taxon>
    </lineage>
</organism>
<feature type="transmembrane region" description="Helical" evidence="1">
    <location>
        <begin position="238"/>
        <end position="267"/>
    </location>
</feature>
<feature type="transmembrane region" description="Helical" evidence="1">
    <location>
        <begin position="354"/>
        <end position="379"/>
    </location>
</feature>
<evidence type="ECO:0000313" key="2">
    <source>
        <dbReference type="EMBL" id="KPL75462.1"/>
    </source>
</evidence>
<feature type="transmembrane region" description="Helical" evidence="1">
    <location>
        <begin position="156"/>
        <end position="174"/>
    </location>
</feature>
<dbReference type="EMBL" id="LGHJ01000014">
    <property type="protein sequence ID" value="KPL75462.1"/>
    <property type="molecule type" value="Genomic_DNA"/>
</dbReference>
<feature type="transmembrane region" description="Helical" evidence="1">
    <location>
        <begin position="66"/>
        <end position="88"/>
    </location>
</feature>
<feature type="transmembrane region" description="Helical" evidence="1">
    <location>
        <begin position="420"/>
        <end position="439"/>
    </location>
</feature>
<proteinExistence type="predicted"/>
<feature type="transmembrane region" description="Helical" evidence="1">
    <location>
        <begin position="180"/>
        <end position="197"/>
    </location>
</feature>
<dbReference type="RefSeq" id="WP_061914188.1">
    <property type="nucleotide sequence ID" value="NZ_DF967971.1"/>
</dbReference>
<name>A0A0P6XIS5_9CHLR</name>
<sequence length="508" mass="56529">MSRAGWKRLIGILMAALLGGLLLNGLAEQRFSLQGWLSSSVLLSVSGGLLWFFWQMTASPRRVGWAVAVAFLLRLFVGIGLSLALPVWGHDSEVSKAGYLFFDAFTRDRQAWELATSGQSLLAAFGNEFSGDQYGGMLAASALIYRLLSPDLHRPYLILILTAFAAAAAVPFFYAAVKRYFGAVVAALAVWIYVLYPESVLLGASQMRDPVLIGLAGVALWLVSRWQDAPRRVTFGLVGIVLLTAVFSYLVALPLTGLLFLWWWLEYSSRIRQVKIRRLVWLFVAVSGVLMLAGMAAWLRESALWDARLTESGSGKIQALFEALPDPLELPFLVVYGLLQPVLPAALFDPSKPLWTVISTLRSLGWYGVLPLLAYAPLGMRFEAKGLPRRLIFWTFLIVVGWSLLSSFRAGGDLWDNPRYRTLLLPWLAMLAAWSFVIARQQRDIWLPRLLACEGIFVCIFGIWYANRSFQLGLNFSFFVAAAVTAVLCGLVVIIGYGYDRRRRLKPG</sequence>
<feature type="transmembrane region" description="Helical" evidence="1">
    <location>
        <begin position="446"/>
        <end position="466"/>
    </location>
</feature>
<dbReference type="STRING" id="360411.AC812_09355"/>
<keyword evidence="1" id="KW-0812">Transmembrane</keyword>
<evidence type="ECO:0000256" key="1">
    <source>
        <dbReference type="SAM" id="Phobius"/>
    </source>
</evidence>
<comment type="caution">
    <text evidence="2">The sequence shown here is derived from an EMBL/GenBank/DDBJ whole genome shotgun (WGS) entry which is preliminary data.</text>
</comment>
<evidence type="ECO:0000313" key="3">
    <source>
        <dbReference type="Proteomes" id="UP000050514"/>
    </source>
</evidence>
<keyword evidence="1" id="KW-1133">Transmembrane helix</keyword>
<evidence type="ECO:0008006" key="4">
    <source>
        <dbReference type="Google" id="ProtNLM"/>
    </source>
</evidence>
<accession>A0A0P6XIS5</accession>
<dbReference type="Proteomes" id="UP000050514">
    <property type="component" value="Unassembled WGS sequence"/>
</dbReference>
<protein>
    <recommendedName>
        <fullName evidence="4">Glycosyltransferase RgtA/B/C/D-like domain-containing protein</fullName>
    </recommendedName>
</protein>
<reference evidence="2 3" key="1">
    <citation type="submission" date="2015-07" db="EMBL/GenBank/DDBJ databases">
        <title>Draft genome of Bellilinea caldifistulae DSM 17877.</title>
        <authorList>
            <person name="Hemp J."/>
            <person name="Ward L.M."/>
            <person name="Pace L.A."/>
            <person name="Fischer W.W."/>
        </authorList>
    </citation>
    <scope>NUCLEOTIDE SEQUENCE [LARGE SCALE GENOMIC DNA]</scope>
    <source>
        <strain evidence="2 3">GOMI-1</strain>
    </source>
</reference>
<feature type="transmembrane region" description="Helical" evidence="1">
    <location>
        <begin position="279"/>
        <end position="299"/>
    </location>
</feature>
<feature type="transmembrane region" description="Helical" evidence="1">
    <location>
        <begin position="37"/>
        <end position="54"/>
    </location>
</feature>
<gene>
    <name evidence="2" type="ORF">AC812_09355</name>
</gene>
<feature type="transmembrane region" description="Helical" evidence="1">
    <location>
        <begin position="391"/>
        <end position="408"/>
    </location>
</feature>
<keyword evidence="1" id="KW-0472">Membrane</keyword>
<dbReference type="AlphaFoldDB" id="A0A0P6XIS5"/>
<dbReference type="OrthoDB" id="151025at2"/>